<dbReference type="Gene3D" id="3.30.1240.10">
    <property type="match status" value="1"/>
</dbReference>
<reference evidence="1" key="1">
    <citation type="journal article" date="2023" name="Int. J. Syst. Evol. Microbiol.">
        <title>Collibacillus ludicampi gen. nov., sp. nov., a new soil bacterium of the family Alicyclobacillaceae.</title>
        <authorList>
            <person name="Jojima T."/>
            <person name="Ioku Y."/>
            <person name="Fukuta Y."/>
            <person name="Shirasaka N."/>
            <person name="Matsumura Y."/>
            <person name="Mori M."/>
        </authorList>
    </citation>
    <scope>NUCLEOTIDE SEQUENCE</scope>
    <source>
        <strain evidence="1">TP075</strain>
    </source>
</reference>
<dbReference type="Pfam" id="PF08282">
    <property type="entry name" value="Hydrolase_3"/>
    <property type="match status" value="1"/>
</dbReference>
<dbReference type="InterPro" id="IPR000150">
    <property type="entry name" value="Cof"/>
</dbReference>
<dbReference type="Proteomes" id="UP001057291">
    <property type="component" value="Unassembled WGS sequence"/>
</dbReference>
<dbReference type="SFLD" id="SFLDS00003">
    <property type="entry name" value="Haloacid_Dehalogenase"/>
    <property type="match status" value="1"/>
</dbReference>
<sequence>MAKGLIAIDLDGTALDSQQKISDRTKRALRDARASGYEVVIATGRPPRSSITYHRELGLDGPIVTFNGAFVHHENKPDFHYHVPLDRLKTLELLEECRRFRVHNIMMEIKDKFYVWKRDEITDFLSYGDTPAAIGSIEEQLSDHPTVLLVRTPLEYVHPFMQQVGQRFGKDVELRYWGDYFQVIEVKRSGISKVTGLSHIAQIMGITREQVIAFGDSANDLEMIEWAGLGVAMGNAPDELKKRADDVTETNEQDGVAAFLEKLIL</sequence>
<dbReference type="InterPro" id="IPR036412">
    <property type="entry name" value="HAD-like_sf"/>
</dbReference>
<dbReference type="SFLD" id="SFLDG01144">
    <property type="entry name" value="C2.B.4:_PGP_Like"/>
    <property type="match status" value="1"/>
</dbReference>
<dbReference type="EMBL" id="BOQE01000001">
    <property type="protein sequence ID" value="GIM46867.1"/>
    <property type="molecule type" value="Genomic_DNA"/>
</dbReference>
<proteinExistence type="predicted"/>
<dbReference type="Gene3D" id="3.40.50.1000">
    <property type="entry name" value="HAD superfamily/HAD-like"/>
    <property type="match status" value="1"/>
</dbReference>
<dbReference type="NCBIfam" id="TIGR00099">
    <property type="entry name" value="Cof-subfamily"/>
    <property type="match status" value="1"/>
</dbReference>
<dbReference type="InterPro" id="IPR023214">
    <property type="entry name" value="HAD_sf"/>
</dbReference>
<dbReference type="SUPFAM" id="SSF56784">
    <property type="entry name" value="HAD-like"/>
    <property type="match status" value="1"/>
</dbReference>
<dbReference type="AlphaFoldDB" id="A0AAV4LGD2"/>
<comment type="caution">
    <text evidence="1">The sequence shown here is derived from an EMBL/GenBank/DDBJ whole genome shotgun (WGS) entry which is preliminary data.</text>
</comment>
<evidence type="ECO:0000313" key="2">
    <source>
        <dbReference type="Proteomes" id="UP001057291"/>
    </source>
</evidence>
<gene>
    <name evidence="1" type="ORF">DNHGIG_24160</name>
</gene>
<name>A0AAV4LGD2_9BACL</name>
<dbReference type="PROSITE" id="PS01229">
    <property type="entry name" value="COF_2"/>
    <property type="match status" value="1"/>
</dbReference>
<organism evidence="1 2">
    <name type="scientific">Collibacillus ludicampi</name>
    <dbReference type="NCBI Taxonomy" id="2771369"/>
    <lineage>
        <taxon>Bacteria</taxon>
        <taxon>Bacillati</taxon>
        <taxon>Bacillota</taxon>
        <taxon>Bacilli</taxon>
        <taxon>Bacillales</taxon>
        <taxon>Alicyclobacillaceae</taxon>
        <taxon>Collibacillus</taxon>
    </lineage>
</organism>
<keyword evidence="1" id="KW-0378">Hydrolase</keyword>
<dbReference type="GO" id="GO:0000287">
    <property type="term" value="F:magnesium ion binding"/>
    <property type="evidence" value="ECO:0007669"/>
    <property type="project" value="TreeGrafter"/>
</dbReference>
<dbReference type="GO" id="GO:0005829">
    <property type="term" value="C:cytosol"/>
    <property type="evidence" value="ECO:0007669"/>
    <property type="project" value="TreeGrafter"/>
</dbReference>
<dbReference type="GO" id="GO:0016791">
    <property type="term" value="F:phosphatase activity"/>
    <property type="evidence" value="ECO:0007669"/>
    <property type="project" value="UniProtKB-ARBA"/>
</dbReference>
<dbReference type="CDD" id="cd07516">
    <property type="entry name" value="HAD_Pase"/>
    <property type="match status" value="1"/>
</dbReference>
<keyword evidence="2" id="KW-1185">Reference proteome</keyword>
<dbReference type="InterPro" id="IPR006379">
    <property type="entry name" value="HAD-SF_hydro_IIB"/>
</dbReference>
<evidence type="ECO:0000313" key="1">
    <source>
        <dbReference type="EMBL" id="GIM46867.1"/>
    </source>
</evidence>
<dbReference type="PANTHER" id="PTHR10000:SF23">
    <property type="entry name" value="5-AMINO-6-(5-PHOSPHO-D-RIBITYLAMINO)URACIL PHOSPHATASE YITU"/>
    <property type="match status" value="1"/>
</dbReference>
<dbReference type="SFLD" id="SFLDG01140">
    <property type="entry name" value="C2.B:_Phosphomannomutase_and_P"/>
    <property type="match status" value="1"/>
</dbReference>
<dbReference type="PANTHER" id="PTHR10000">
    <property type="entry name" value="PHOSPHOSERINE PHOSPHATASE"/>
    <property type="match status" value="1"/>
</dbReference>
<protein>
    <submittedName>
        <fullName evidence="1">Hydrolase</fullName>
    </submittedName>
</protein>
<dbReference type="RefSeq" id="WP_282199915.1">
    <property type="nucleotide sequence ID" value="NZ_BOQE01000001.1"/>
</dbReference>
<dbReference type="NCBIfam" id="TIGR01484">
    <property type="entry name" value="HAD-SF-IIB"/>
    <property type="match status" value="1"/>
</dbReference>
<accession>A0AAV4LGD2</accession>